<dbReference type="PROSITE" id="PS50887">
    <property type="entry name" value="GGDEF"/>
    <property type="match status" value="1"/>
</dbReference>
<dbReference type="InterPro" id="IPR003156">
    <property type="entry name" value="DHHA1_dom"/>
</dbReference>
<gene>
    <name evidence="5" type="ORF">H9943_09340</name>
</gene>
<dbReference type="Pfam" id="PF02272">
    <property type="entry name" value="DHHA1"/>
    <property type="match status" value="1"/>
</dbReference>
<dbReference type="GO" id="GO:0016787">
    <property type="term" value="F:hydrolase activity"/>
    <property type="evidence" value="ECO:0007669"/>
    <property type="project" value="UniProtKB-UniRule"/>
</dbReference>
<dbReference type="Pfam" id="PF01368">
    <property type="entry name" value="DHH"/>
    <property type="match status" value="1"/>
</dbReference>
<keyword evidence="3" id="KW-0812">Transmembrane</keyword>
<dbReference type="PIRSF" id="PIRSF026583">
    <property type="entry name" value="YybT"/>
    <property type="match status" value="1"/>
</dbReference>
<dbReference type="AlphaFoldDB" id="A0A9D2M557"/>
<dbReference type="FunFam" id="3.90.1640.10:FF:000002">
    <property type="entry name" value="Cyclic-di-AMP phosphodiesterase"/>
    <property type="match status" value="1"/>
</dbReference>
<dbReference type="EMBL" id="DWYA01000083">
    <property type="protein sequence ID" value="HJB40583.1"/>
    <property type="molecule type" value="Genomic_DNA"/>
</dbReference>
<feature type="binding site" evidence="2">
    <location>
        <position position="495"/>
    </location>
    <ligand>
        <name>Mn(2+)</name>
        <dbReference type="ChEBI" id="CHEBI:29035"/>
        <label>2</label>
    </ligand>
</feature>
<dbReference type="Gene3D" id="3.90.1640.10">
    <property type="entry name" value="inorganic pyrophosphatase (n-terminal core)"/>
    <property type="match status" value="1"/>
</dbReference>
<comment type="cofactor">
    <cofactor evidence="2">
        <name>Mn(2+)</name>
        <dbReference type="ChEBI" id="CHEBI:29035"/>
    </cofactor>
    <text evidence="2">For phosphodiesterase activity, probably binds 2 Mn(2+) per subunit.</text>
</comment>
<dbReference type="GO" id="GO:0005886">
    <property type="term" value="C:plasma membrane"/>
    <property type="evidence" value="ECO:0007669"/>
    <property type="project" value="UniProtKB-SubCell"/>
</dbReference>
<keyword evidence="1" id="KW-0378">Hydrolase</keyword>
<keyword evidence="2" id="KW-0479">Metal-binding</keyword>
<evidence type="ECO:0000259" key="4">
    <source>
        <dbReference type="PROSITE" id="PS50887"/>
    </source>
</evidence>
<evidence type="ECO:0000313" key="6">
    <source>
        <dbReference type="Proteomes" id="UP000824209"/>
    </source>
</evidence>
<dbReference type="PANTHER" id="PTHR47618:SF2">
    <property type="entry name" value="CYCLIC-DI-AMP PHOSPHODIESTERASE GDPP"/>
    <property type="match status" value="1"/>
</dbReference>
<feature type="binding site" evidence="2">
    <location>
        <position position="438"/>
    </location>
    <ligand>
        <name>Mn(2+)</name>
        <dbReference type="ChEBI" id="CHEBI:29035"/>
        <label>2</label>
    </ligand>
</feature>
<dbReference type="Pfam" id="PF24898">
    <property type="entry name" value="GGDEF_GdpP"/>
    <property type="match status" value="1"/>
</dbReference>
<accession>A0A9D2M557</accession>
<organism evidence="5 6">
    <name type="scientific">Candidatus Ruthenibacterium avium</name>
    <dbReference type="NCBI Taxonomy" id="2838751"/>
    <lineage>
        <taxon>Bacteria</taxon>
        <taxon>Bacillati</taxon>
        <taxon>Bacillota</taxon>
        <taxon>Clostridia</taxon>
        <taxon>Eubacteriales</taxon>
        <taxon>Oscillospiraceae</taxon>
        <taxon>Ruthenibacterium</taxon>
    </lineage>
</organism>
<dbReference type="PANTHER" id="PTHR47618">
    <property type="entry name" value="BIFUNCTIONAL OLIGORIBONUCLEASE AND PAP PHOSPHATASE NRNA"/>
    <property type="match status" value="1"/>
</dbReference>
<feature type="transmembrane region" description="Helical" evidence="3">
    <location>
        <begin position="7"/>
        <end position="27"/>
    </location>
</feature>
<dbReference type="InterPro" id="IPR014528">
    <property type="entry name" value="GdpP/PdeA"/>
</dbReference>
<comment type="function">
    <text evidence="1">Has phosphodiesterase (PDE) activity against cyclic-di-AMP (c-di-AMP).</text>
</comment>
<feature type="binding site" evidence="2">
    <location>
        <position position="414"/>
    </location>
    <ligand>
        <name>Mn(2+)</name>
        <dbReference type="ChEBI" id="CHEBI:29035"/>
        <label>2</label>
    </ligand>
</feature>
<dbReference type="InterPro" id="IPR038763">
    <property type="entry name" value="DHH_sf"/>
</dbReference>
<reference evidence="5" key="1">
    <citation type="journal article" date="2021" name="PeerJ">
        <title>Extensive microbial diversity within the chicken gut microbiome revealed by metagenomics and culture.</title>
        <authorList>
            <person name="Gilroy R."/>
            <person name="Ravi A."/>
            <person name="Getino M."/>
            <person name="Pursley I."/>
            <person name="Horton D.L."/>
            <person name="Alikhan N.F."/>
            <person name="Baker D."/>
            <person name="Gharbi K."/>
            <person name="Hall N."/>
            <person name="Watson M."/>
            <person name="Adriaenssens E.M."/>
            <person name="Foster-Nyarko E."/>
            <person name="Jarju S."/>
            <person name="Secka A."/>
            <person name="Antonio M."/>
            <person name="Oren A."/>
            <person name="Chaudhuri R.R."/>
            <person name="La Ragione R."/>
            <person name="Hildebrand F."/>
            <person name="Pallen M.J."/>
        </authorList>
    </citation>
    <scope>NUCLEOTIDE SEQUENCE</scope>
    <source>
        <strain evidence="5">ChiBcec8-14828</strain>
    </source>
</reference>
<dbReference type="InterPro" id="IPR051319">
    <property type="entry name" value="Oligoribo/pAp-PDE_c-di-AMP_PDE"/>
</dbReference>
<name>A0A9D2M557_9FIRM</name>
<dbReference type="GO" id="GO:0003676">
    <property type="term" value="F:nucleic acid binding"/>
    <property type="evidence" value="ECO:0007669"/>
    <property type="project" value="UniProtKB-UniRule"/>
</dbReference>
<keyword evidence="2" id="KW-0464">Manganese</keyword>
<proteinExistence type="inferred from homology"/>
<evidence type="ECO:0000256" key="2">
    <source>
        <dbReference type="PIRSR" id="PIRSR026583-50"/>
    </source>
</evidence>
<feature type="binding site" evidence="2">
    <location>
        <position position="347"/>
    </location>
    <ligand>
        <name>Mn(2+)</name>
        <dbReference type="ChEBI" id="CHEBI:29035"/>
        <label>1</label>
    </ligand>
</feature>
<feature type="binding site" evidence="2">
    <location>
        <position position="414"/>
    </location>
    <ligand>
        <name>Mn(2+)</name>
        <dbReference type="ChEBI" id="CHEBI:29035"/>
        <label>1</label>
    </ligand>
</feature>
<reference evidence="5" key="2">
    <citation type="submission" date="2021-04" db="EMBL/GenBank/DDBJ databases">
        <authorList>
            <person name="Gilroy R."/>
        </authorList>
    </citation>
    <scope>NUCLEOTIDE SEQUENCE</scope>
    <source>
        <strain evidence="5">ChiBcec8-14828</strain>
    </source>
</reference>
<evidence type="ECO:0000256" key="3">
    <source>
        <dbReference type="SAM" id="Phobius"/>
    </source>
</evidence>
<dbReference type="SUPFAM" id="SSF64182">
    <property type="entry name" value="DHH phosphoesterases"/>
    <property type="match status" value="1"/>
</dbReference>
<feature type="binding site" evidence="2">
    <location>
        <position position="349"/>
    </location>
    <ligand>
        <name>Mn(2+)</name>
        <dbReference type="ChEBI" id="CHEBI:29035"/>
        <label>2</label>
    </ligand>
</feature>
<evidence type="ECO:0000256" key="1">
    <source>
        <dbReference type="PIRNR" id="PIRNR026583"/>
    </source>
</evidence>
<comment type="caution">
    <text evidence="5">The sequence shown here is derived from an EMBL/GenBank/DDBJ whole genome shotgun (WGS) entry which is preliminary data.</text>
</comment>
<evidence type="ECO:0000313" key="5">
    <source>
        <dbReference type="EMBL" id="HJB40583.1"/>
    </source>
</evidence>
<dbReference type="InterPro" id="IPR000160">
    <property type="entry name" value="GGDEF_dom"/>
</dbReference>
<comment type="similarity">
    <text evidence="1">Belongs to the GdpP/PdeA phosphodiesterase family.</text>
</comment>
<comment type="subcellular location">
    <subcellularLocation>
        <location evidence="1">Cell membrane</location>
    </subcellularLocation>
</comment>
<protein>
    <recommendedName>
        <fullName evidence="1">Cyclic-di-AMP phosphodiesterase</fullName>
        <ecNumber evidence="1">3.1.4.-</ecNumber>
    </recommendedName>
</protein>
<dbReference type="InterPro" id="IPR001667">
    <property type="entry name" value="DDH_dom"/>
</dbReference>
<feature type="transmembrane region" description="Helical" evidence="3">
    <location>
        <begin position="33"/>
        <end position="52"/>
    </location>
</feature>
<dbReference type="Proteomes" id="UP000824209">
    <property type="component" value="Unassembled WGS sequence"/>
</dbReference>
<keyword evidence="3" id="KW-1133">Transmembrane helix</keyword>
<dbReference type="Gene3D" id="3.10.310.30">
    <property type="match status" value="1"/>
</dbReference>
<feature type="binding site" evidence="2">
    <location>
        <position position="343"/>
    </location>
    <ligand>
        <name>Mn(2+)</name>
        <dbReference type="ChEBI" id="CHEBI:29035"/>
        <label>1</label>
    </ligand>
</feature>
<sequence>MKKRLIALDTLLIFLTLACVAMCIMLAVLKPMWIVPIVIFLVLVLLWLYTGLRRFREVSGRFLRGADAGTAAQSSLASLTLPVVVAEEDRIVWYNDAFLNGIADGQEMCLQPLADLMPQLRLEQVVQPEGQELTVNGRRCRVFCSKNDVMRVLYVVDETNLLNVRDEYAASRPSVMLITIDTYDELLKEMKETDRARIMNDVENALDQFIGATTGFMRHISASKYLAVVEERHMQEIVRSRFSVLDTVRTFGADADNTIVTLSIGVGRGADSLAEGEKMAAQALDMALGRGGDQAAVKSADGFTFFGGVSRSVEKRSKVRSRIVSAAIRDLIAQSYNVLVMGHKMSDLDAIGAAVGMVRFAKICQKKAAVVVNRDRTLAGNLIDEMKAAGSVEFLPPEQVSGQLHADTLLIIVDTHLPYLLEAEDLYRRAKNVVVIDHHRKCVGHIEDCVVFYHEPYASSTSELVTELLQYVEGDRQNRLTPQEAQALLAGMTLDTRNFALHTGVRTFEAAAYLRRMGAQTQAVKKLFNSSLEDYTYKSQLVTQAEMYMGCAVVCSADLPPEMDVVIPQAANDLLTINGIQASVVAVNVGNQISVSARSMGEVNVQLIMEKLGGGGHLTMAGAQLKDMSIEVARQKILEAIAQYREEQKKEQAKQLVKA</sequence>
<comment type="catalytic activity">
    <reaction evidence="1">
        <text>3',3'-c-di-AMP + H2O = 5'-O-phosphonoadenylyl-(3'-&gt;5')-adenosine + H(+)</text>
        <dbReference type="Rhea" id="RHEA:54420"/>
        <dbReference type="ChEBI" id="CHEBI:15377"/>
        <dbReference type="ChEBI" id="CHEBI:15378"/>
        <dbReference type="ChEBI" id="CHEBI:71500"/>
        <dbReference type="ChEBI" id="CHEBI:138171"/>
    </reaction>
</comment>
<dbReference type="EC" id="3.1.4.-" evidence="1"/>
<feature type="domain" description="GGDEF" evidence="4">
    <location>
        <begin position="171"/>
        <end position="300"/>
    </location>
</feature>
<dbReference type="Gene3D" id="3.30.450.20">
    <property type="entry name" value="PAS domain"/>
    <property type="match status" value="1"/>
</dbReference>
<keyword evidence="1 3" id="KW-0472">Membrane</keyword>
<keyword evidence="1" id="KW-1003">Cell membrane</keyword>
<dbReference type="GO" id="GO:0046872">
    <property type="term" value="F:metal ion binding"/>
    <property type="evidence" value="ECO:0007669"/>
    <property type="project" value="UniProtKB-KW"/>
</dbReference>